<organism evidence="7 8">
    <name type="scientific">Shewanella fodinae</name>
    <dbReference type="NCBI Taxonomy" id="552357"/>
    <lineage>
        <taxon>Bacteria</taxon>
        <taxon>Pseudomonadati</taxon>
        <taxon>Pseudomonadota</taxon>
        <taxon>Gammaproteobacteria</taxon>
        <taxon>Alteromonadales</taxon>
        <taxon>Shewanellaceae</taxon>
        <taxon>Shewanella</taxon>
    </lineage>
</organism>
<keyword evidence="5 6" id="KW-0233">DNA recombination</keyword>
<proteinExistence type="inferred from homology"/>
<dbReference type="InterPro" id="IPR001207">
    <property type="entry name" value="Transposase_mutator"/>
</dbReference>
<sequence>MADLKPIYHAAVSKEAAEMALEHLESKWSHQYSIVLRSWRNKWLNLSVYFKYPEYVRKAIYTTNAIEAVHGVVDQIIARVATAPSRCTV</sequence>
<dbReference type="GO" id="GO:0004803">
    <property type="term" value="F:transposase activity"/>
    <property type="evidence" value="ECO:0007669"/>
    <property type="project" value="UniProtKB-UniRule"/>
</dbReference>
<evidence type="ECO:0000256" key="4">
    <source>
        <dbReference type="ARBA" id="ARBA00023125"/>
    </source>
</evidence>
<dbReference type="GO" id="GO:0006313">
    <property type="term" value="P:DNA transposition"/>
    <property type="evidence" value="ECO:0007669"/>
    <property type="project" value="UniProtKB-UniRule"/>
</dbReference>
<dbReference type="Pfam" id="PF00872">
    <property type="entry name" value="Transposase_mut"/>
    <property type="match status" value="1"/>
</dbReference>
<evidence type="ECO:0000256" key="2">
    <source>
        <dbReference type="ARBA" id="ARBA00010961"/>
    </source>
</evidence>
<accession>A0A4R2FDQ9</accession>
<name>A0A4R2FDQ9_9GAMM</name>
<dbReference type="GO" id="GO:0003677">
    <property type="term" value="F:DNA binding"/>
    <property type="evidence" value="ECO:0007669"/>
    <property type="project" value="UniProtKB-UniRule"/>
</dbReference>
<dbReference type="PANTHER" id="PTHR33217">
    <property type="entry name" value="TRANSPOSASE FOR INSERTION SEQUENCE ELEMENT IS1081"/>
    <property type="match status" value="1"/>
</dbReference>
<reference evidence="7 8" key="1">
    <citation type="submission" date="2019-03" db="EMBL/GenBank/DDBJ databases">
        <title>Freshwater and sediment microbial communities from various areas in North America, analyzing microbe dynamics in response to fracking.</title>
        <authorList>
            <person name="Lamendella R."/>
        </authorList>
    </citation>
    <scope>NUCLEOTIDE SEQUENCE [LARGE SCALE GENOMIC DNA]</scope>
    <source>
        <strain evidence="7 8">74A</strain>
    </source>
</reference>
<protein>
    <recommendedName>
        <fullName evidence="6">Mutator family transposase</fullName>
    </recommendedName>
</protein>
<evidence type="ECO:0000256" key="6">
    <source>
        <dbReference type="RuleBase" id="RU365089"/>
    </source>
</evidence>
<comment type="caution">
    <text evidence="7">The sequence shown here is derived from an EMBL/GenBank/DDBJ whole genome shotgun (WGS) entry which is preliminary data.</text>
</comment>
<keyword evidence="4 6" id="KW-0238">DNA-binding</keyword>
<evidence type="ECO:0000313" key="8">
    <source>
        <dbReference type="Proteomes" id="UP000294832"/>
    </source>
</evidence>
<evidence type="ECO:0000256" key="5">
    <source>
        <dbReference type="ARBA" id="ARBA00023172"/>
    </source>
</evidence>
<evidence type="ECO:0000313" key="7">
    <source>
        <dbReference type="EMBL" id="TCN82848.1"/>
    </source>
</evidence>
<keyword evidence="3 6" id="KW-0815">Transposition</keyword>
<evidence type="ECO:0000256" key="1">
    <source>
        <dbReference type="ARBA" id="ARBA00002190"/>
    </source>
</evidence>
<evidence type="ECO:0000256" key="3">
    <source>
        <dbReference type="ARBA" id="ARBA00022578"/>
    </source>
</evidence>
<dbReference type="Proteomes" id="UP000294832">
    <property type="component" value="Unassembled WGS sequence"/>
</dbReference>
<comment type="similarity">
    <text evidence="2 6">Belongs to the transposase mutator family.</text>
</comment>
<dbReference type="AlphaFoldDB" id="A0A4R2FDQ9"/>
<dbReference type="EMBL" id="SLWF01000017">
    <property type="protein sequence ID" value="TCN82848.1"/>
    <property type="molecule type" value="Genomic_DNA"/>
</dbReference>
<keyword evidence="8" id="KW-1185">Reference proteome</keyword>
<comment type="function">
    <text evidence="1 6">Required for the transposition of the insertion element.</text>
</comment>
<dbReference type="PANTHER" id="PTHR33217:SF8">
    <property type="entry name" value="MUTATOR FAMILY TRANSPOSASE"/>
    <property type="match status" value="1"/>
</dbReference>
<keyword evidence="6" id="KW-0814">Transposable element</keyword>
<gene>
    <name evidence="7" type="ORF">EDC91_11769</name>
</gene>